<dbReference type="HOGENOM" id="CLU_035714_0_1_14"/>
<dbReference type="Proteomes" id="UP000013964">
    <property type="component" value="Chromosome"/>
</dbReference>
<dbReference type="STRING" id="1276227.SCHRY_v1c03230"/>
<dbReference type="PATRIC" id="fig|1276227.3.peg.322"/>
<evidence type="ECO:0000259" key="12">
    <source>
        <dbReference type="Pfam" id="PF13288"/>
    </source>
</evidence>
<keyword evidence="7 9" id="KW-0414">Isoprene biosynthesis</keyword>
<feature type="binding site" evidence="9">
    <location>
        <position position="148"/>
    </location>
    <ligand>
        <name>Mn(2+)</name>
        <dbReference type="ChEBI" id="CHEBI:29035"/>
    </ligand>
</feature>
<dbReference type="InterPro" id="IPR013512">
    <property type="entry name" value="DXP_reductoisomerase_N"/>
</dbReference>
<dbReference type="InterPro" id="IPR003821">
    <property type="entry name" value="DXP_reductoisomerase"/>
</dbReference>
<dbReference type="eggNOG" id="COG0743">
    <property type="taxonomic scope" value="Bacteria"/>
</dbReference>
<keyword evidence="6 9" id="KW-0464">Manganese</keyword>
<dbReference type="GO" id="GO:0051484">
    <property type="term" value="P:isopentenyl diphosphate biosynthetic process, methylerythritol 4-phosphate pathway involved in terpenoid biosynthetic process"/>
    <property type="evidence" value="ECO:0007669"/>
    <property type="project" value="TreeGrafter"/>
</dbReference>
<dbReference type="AlphaFoldDB" id="R4U341"/>
<dbReference type="InterPro" id="IPR036169">
    <property type="entry name" value="DXPR_C_sf"/>
</dbReference>
<dbReference type="KEGG" id="scr:SCHRY_v1c03230"/>
<dbReference type="Pfam" id="PF08436">
    <property type="entry name" value="DXP_redisom_C"/>
    <property type="match status" value="1"/>
</dbReference>
<dbReference type="Pfam" id="PF02670">
    <property type="entry name" value="DXP_reductoisom"/>
    <property type="match status" value="1"/>
</dbReference>
<dbReference type="UniPathway" id="UPA00056">
    <property type="reaction ID" value="UER00092"/>
</dbReference>
<evidence type="ECO:0000313" key="13">
    <source>
        <dbReference type="EMBL" id="AGM24908.1"/>
    </source>
</evidence>
<sequence>MQELILLGASGNIGEQTLRLLRENPGSFKLMAVGVGQNLEALKKILIEFSSIEFVIIQREEEVRTLATQFPEITFLTGQEGYRKLFDHFPNAYVINAISGFAGLFPTLAALATKNRVLLLANKESLVMAGHQINNLLAVNNGKLYPIDSEHCAIFQCLDQNNSIKQIILTASGGMFANLSLEQLEQIDDQQAFQHPNWKMGTKITIDSSTMINKAFEVVEAYHLFKTDQIVTVIHPESILHSAVQYNDNTIIGQMSVPSMLQILSYFLFYPVRQSNALFEPLNFDNLLTLSFQKADQQRWKALQLAQECLTENNSKAVAMVSANETLRELFIKKELRFYQIVNYVEYFMAQTPRKKLTNYEQIKELNDKIRTMIEAYFKNKAPGSN</sequence>
<feature type="binding site" evidence="9">
    <location>
        <position position="13"/>
    </location>
    <ligand>
        <name>NADPH</name>
        <dbReference type="ChEBI" id="CHEBI:57783"/>
    </ligand>
</feature>
<dbReference type="Gene3D" id="3.40.50.720">
    <property type="entry name" value="NAD(P)-binding Rossmann-like Domain"/>
    <property type="match status" value="1"/>
</dbReference>
<dbReference type="GO" id="GO:0030604">
    <property type="term" value="F:1-deoxy-D-xylulose-5-phosphate reductoisomerase activity"/>
    <property type="evidence" value="ECO:0007669"/>
    <property type="project" value="UniProtKB-UniRule"/>
</dbReference>
<feature type="binding site" evidence="9">
    <location>
        <position position="123"/>
    </location>
    <ligand>
        <name>1-deoxy-D-xylulose 5-phosphate</name>
        <dbReference type="ChEBI" id="CHEBI:57792"/>
    </ligand>
</feature>
<dbReference type="InterPro" id="IPR036291">
    <property type="entry name" value="NAD(P)-bd_dom_sf"/>
</dbReference>
<dbReference type="InterPro" id="IPR013644">
    <property type="entry name" value="DXP_reductoisomerase_C"/>
</dbReference>
<feature type="binding site" evidence="9">
    <location>
        <position position="38"/>
    </location>
    <ligand>
        <name>NADPH</name>
        <dbReference type="ChEBI" id="CHEBI:57783"/>
    </ligand>
</feature>
<evidence type="ECO:0000256" key="3">
    <source>
        <dbReference type="ARBA" id="ARBA00022723"/>
    </source>
</evidence>
<comment type="function">
    <text evidence="9">Catalyzes the NADPH-dependent rearrangement and reduction of 1-deoxy-D-xylulose-5-phosphate (DXP) to 2-C-methyl-D-erythritol 4-phosphate (MEP).</text>
</comment>
<dbReference type="EMBL" id="CP005077">
    <property type="protein sequence ID" value="AGM24908.1"/>
    <property type="molecule type" value="Genomic_DNA"/>
</dbReference>
<feature type="binding site" evidence="9">
    <location>
        <position position="172"/>
    </location>
    <ligand>
        <name>1-deoxy-D-xylulose 5-phosphate</name>
        <dbReference type="ChEBI" id="CHEBI:57792"/>
    </ligand>
</feature>
<evidence type="ECO:0000259" key="11">
    <source>
        <dbReference type="Pfam" id="PF08436"/>
    </source>
</evidence>
<dbReference type="OrthoDB" id="9806546at2"/>
<evidence type="ECO:0000256" key="2">
    <source>
        <dbReference type="ARBA" id="ARBA00006825"/>
    </source>
</evidence>
<evidence type="ECO:0000256" key="1">
    <source>
        <dbReference type="ARBA" id="ARBA00005094"/>
    </source>
</evidence>
<feature type="binding site" evidence="9">
    <location>
        <position position="195"/>
    </location>
    <ligand>
        <name>1-deoxy-D-xylulose 5-phosphate</name>
        <dbReference type="ChEBI" id="CHEBI:57792"/>
    </ligand>
</feature>
<proteinExistence type="inferred from homology"/>
<evidence type="ECO:0000259" key="10">
    <source>
        <dbReference type="Pfam" id="PF02670"/>
    </source>
</evidence>
<keyword evidence="5 9" id="KW-0560">Oxidoreductase</keyword>
<comment type="catalytic activity">
    <reaction evidence="8">
        <text>2-C-methyl-D-erythritol 4-phosphate + NADP(+) = 1-deoxy-D-xylulose 5-phosphate + NADPH + H(+)</text>
        <dbReference type="Rhea" id="RHEA:13717"/>
        <dbReference type="ChEBI" id="CHEBI:15378"/>
        <dbReference type="ChEBI" id="CHEBI:57783"/>
        <dbReference type="ChEBI" id="CHEBI:57792"/>
        <dbReference type="ChEBI" id="CHEBI:58262"/>
        <dbReference type="ChEBI" id="CHEBI:58349"/>
        <dbReference type="EC" id="1.1.1.267"/>
    </reaction>
    <physiologicalReaction direction="right-to-left" evidence="8">
        <dbReference type="Rhea" id="RHEA:13719"/>
    </physiologicalReaction>
</comment>
<feature type="binding site" evidence="9">
    <location>
        <position position="122"/>
    </location>
    <ligand>
        <name>NADPH</name>
        <dbReference type="ChEBI" id="CHEBI:57783"/>
    </ligand>
</feature>
<dbReference type="EC" id="1.1.1.267" evidence="9"/>
<feature type="binding site" evidence="9">
    <location>
        <position position="150"/>
    </location>
    <ligand>
        <name>1-deoxy-D-xylulose 5-phosphate</name>
        <dbReference type="ChEBI" id="CHEBI:57792"/>
    </ligand>
</feature>
<reference evidence="13 14" key="1">
    <citation type="journal article" date="2013" name="Genome Biol. Evol.">
        <title>Complete genomes of two dipteran-associated spiroplasmas provided insights into the origin, dynamics, and impacts of viral invasion in spiroplasma.</title>
        <authorList>
            <person name="Ku C."/>
            <person name="Lo W.S."/>
            <person name="Chen L.L."/>
            <person name="Kuo C.H."/>
        </authorList>
    </citation>
    <scope>NUCLEOTIDE SEQUENCE [LARGE SCALE GENOMIC DNA]</scope>
    <source>
        <strain evidence="13 14">DF-1</strain>
    </source>
</reference>
<feature type="binding site" evidence="9">
    <location>
        <position position="214"/>
    </location>
    <ligand>
        <name>1-deoxy-D-xylulose 5-phosphate</name>
        <dbReference type="ChEBI" id="CHEBI:57792"/>
    </ligand>
</feature>
<dbReference type="GO" id="GO:0016853">
    <property type="term" value="F:isomerase activity"/>
    <property type="evidence" value="ECO:0007669"/>
    <property type="project" value="UniProtKB-KW"/>
</dbReference>
<comment type="similarity">
    <text evidence="2 9">Belongs to the DXR family.</text>
</comment>
<keyword evidence="3 9" id="KW-0479">Metal-binding</keyword>
<feature type="binding site" evidence="9">
    <location>
        <position position="124"/>
    </location>
    <ligand>
        <name>NADPH</name>
        <dbReference type="ChEBI" id="CHEBI:57783"/>
    </ligand>
</feature>
<dbReference type="GO" id="GO:0070402">
    <property type="term" value="F:NADPH binding"/>
    <property type="evidence" value="ECO:0007669"/>
    <property type="project" value="InterPro"/>
</dbReference>
<dbReference type="Pfam" id="PF13288">
    <property type="entry name" value="DXPR_C"/>
    <property type="match status" value="1"/>
</dbReference>
<keyword evidence="14" id="KW-1185">Reference proteome</keyword>
<accession>R4U341</accession>
<dbReference type="PANTHER" id="PTHR30525">
    <property type="entry name" value="1-DEOXY-D-XYLULOSE 5-PHOSPHATE REDUCTOISOMERASE"/>
    <property type="match status" value="1"/>
</dbReference>
<evidence type="ECO:0000256" key="7">
    <source>
        <dbReference type="ARBA" id="ARBA00023229"/>
    </source>
</evidence>
<gene>
    <name evidence="9 13" type="primary">dxr</name>
    <name evidence="13" type="ORF">SCHRY_v1c03230</name>
</gene>
<dbReference type="RefSeq" id="WP_016338734.1">
    <property type="nucleotide sequence ID" value="NC_021280.1"/>
</dbReference>
<feature type="domain" description="1-deoxy-D-xylulose 5-phosphate reductoisomerase C-terminal" evidence="11">
    <location>
        <begin position="144"/>
        <end position="225"/>
    </location>
</feature>
<evidence type="ECO:0000256" key="4">
    <source>
        <dbReference type="ARBA" id="ARBA00022857"/>
    </source>
</evidence>
<feature type="binding site" evidence="9">
    <location>
        <position position="36"/>
    </location>
    <ligand>
        <name>NADPH</name>
        <dbReference type="ChEBI" id="CHEBI:57783"/>
    </ligand>
</feature>
<dbReference type="HAMAP" id="MF_00183">
    <property type="entry name" value="DXP_reductoisom"/>
    <property type="match status" value="1"/>
</dbReference>
<evidence type="ECO:0000256" key="6">
    <source>
        <dbReference type="ARBA" id="ARBA00023211"/>
    </source>
</evidence>
<organism evidence="13 14">
    <name type="scientific">Spiroplasma chrysopicola DF-1</name>
    <dbReference type="NCBI Taxonomy" id="1276227"/>
    <lineage>
        <taxon>Bacteria</taxon>
        <taxon>Bacillati</taxon>
        <taxon>Mycoplasmatota</taxon>
        <taxon>Mollicutes</taxon>
        <taxon>Entomoplasmatales</taxon>
        <taxon>Spiroplasmataceae</taxon>
        <taxon>Spiroplasma</taxon>
    </lineage>
</organism>
<evidence type="ECO:0000256" key="9">
    <source>
        <dbReference type="HAMAP-Rule" id="MF_00183"/>
    </source>
</evidence>
<dbReference type="GO" id="GO:0030145">
    <property type="term" value="F:manganese ion binding"/>
    <property type="evidence" value="ECO:0007669"/>
    <property type="project" value="TreeGrafter"/>
</dbReference>
<evidence type="ECO:0000256" key="8">
    <source>
        <dbReference type="ARBA" id="ARBA00048543"/>
    </source>
</evidence>
<dbReference type="SUPFAM" id="SSF51735">
    <property type="entry name" value="NAD(P)-binding Rossmann-fold domains"/>
    <property type="match status" value="1"/>
</dbReference>
<keyword evidence="13" id="KW-0413">Isomerase</keyword>
<feature type="domain" description="1-deoxy-D-xylulose 5-phosphate reductoisomerase N-terminal" evidence="10">
    <location>
        <begin position="4"/>
        <end position="130"/>
    </location>
</feature>
<protein>
    <recommendedName>
        <fullName evidence="9">1-deoxy-D-xylulose 5-phosphate reductoisomerase</fullName>
        <shortName evidence="9">DXP reductoisomerase</shortName>
        <ecNumber evidence="9">1.1.1.267</ecNumber>
    </recommendedName>
    <alternativeName>
        <fullName evidence="9">1-deoxyxylulose-5-phosphate reductoisomerase</fullName>
    </alternativeName>
    <alternativeName>
        <fullName evidence="9">2-C-methyl-D-erythritol 4-phosphate synthase</fullName>
    </alternativeName>
</protein>
<evidence type="ECO:0000313" key="14">
    <source>
        <dbReference type="Proteomes" id="UP000013964"/>
    </source>
</evidence>
<keyword evidence="4 9" id="KW-0521">NADP</keyword>
<keyword evidence="9" id="KW-0460">Magnesium</keyword>
<feature type="binding site" evidence="9">
    <location>
        <position position="150"/>
    </location>
    <ligand>
        <name>Mn(2+)</name>
        <dbReference type="ChEBI" id="CHEBI:29035"/>
    </ligand>
</feature>
<dbReference type="NCBIfam" id="TIGR00243">
    <property type="entry name" value="Dxr"/>
    <property type="match status" value="1"/>
</dbReference>
<feature type="binding site" evidence="9">
    <location>
        <position position="217"/>
    </location>
    <ligand>
        <name>1-deoxy-D-xylulose 5-phosphate</name>
        <dbReference type="ChEBI" id="CHEBI:57792"/>
    </ligand>
</feature>
<feature type="binding site" evidence="9">
    <location>
        <position position="217"/>
    </location>
    <ligand>
        <name>Mn(2+)</name>
        <dbReference type="ChEBI" id="CHEBI:29035"/>
    </ligand>
</feature>
<name>R4U341_9MOLU</name>
<comment type="cofactor">
    <cofactor evidence="9">
        <name>Mg(2+)</name>
        <dbReference type="ChEBI" id="CHEBI:18420"/>
    </cofactor>
    <cofactor evidence="9">
        <name>Mn(2+)</name>
        <dbReference type="ChEBI" id="CHEBI:29035"/>
    </cofactor>
</comment>
<dbReference type="PANTHER" id="PTHR30525:SF0">
    <property type="entry name" value="1-DEOXY-D-XYLULOSE 5-PHOSPHATE REDUCTOISOMERASE, CHLOROPLASTIC"/>
    <property type="match status" value="1"/>
</dbReference>
<comment type="caution">
    <text evidence="9">Lacks conserved residue(s) required for the propagation of feature annotation.</text>
</comment>
<dbReference type="SUPFAM" id="SSF69055">
    <property type="entry name" value="1-deoxy-D-xylulose-5-phosphate reductoisomerase, C-terminal domain"/>
    <property type="match status" value="1"/>
</dbReference>
<dbReference type="Gene3D" id="1.10.1740.10">
    <property type="match status" value="1"/>
</dbReference>
<dbReference type="InterPro" id="IPR026877">
    <property type="entry name" value="DXPR_C"/>
</dbReference>
<evidence type="ECO:0000256" key="5">
    <source>
        <dbReference type="ARBA" id="ARBA00023002"/>
    </source>
</evidence>
<comment type="pathway">
    <text evidence="1 9">Isoprenoid biosynthesis; isopentenyl diphosphate biosynthesis via DXP pathway; isopentenyl diphosphate from 1-deoxy-D-xylulose 5-phosphate: step 1/6.</text>
</comment>
<feature type="binding site" evidence="9">
    <location>
        <position position="149"/>
    </location>
    <ligand>
        <name>1-deoxy-D-xylulose 5-phosphate</name>
        <dbReference type="ChEBI" id="CHEBI:57792"/>
    </ligand>
</feature>
<feature type="domain" description="DXP reductoisomerase C-terminal" evidence="12">
    <location>
        <begin position="255"/>
        <end position="372"/>
    </location>
</feature>
<feature type="binding site" evidence="9">
    <location>
        <position position="208"/>
    </location>
    <ligand>
        <name>1-deoxy-D-xylulose 5-phosphate</name>
        <dbReference type="ChEBI" id="CHEBI:57792"/>
    </ligand>
</feature>
<feature type="binding site" evidence="9">
    <location>
        <position position="201"/>
    </location>
    <ligand>
        <name>NADPH</name>
        <dbReference type="ChEBI" id="CHEBI:57783"/>
    </ligand>
</feature>
<feature type="binding site" evidence="9">
    <location>
        <position position="11"/>
    </location>
    <ligand>
        <name>NADPH</name>
        <dbReference type="ChEBI" id="CHEBI:57783"/>
    </ligand>
</feature>
<dbReference type="SUPFAM" id="SSF55347">
    <property type="entry name" value="Glyceraldehyde-3-phosphate dehydrogenase-like, C-terminal domain"/>
    <property type="match status" value="1"/>
</dbReference>
<feature type="binding site" evidence="9">
    <location>
        <position position="213"/>
    </location>
    <ligand>
        <name>1-deoxy-D-xylulose 5-phosphate</name>
        <dbReference type="ChEBI" id="CHEBI:57792"/>
    </ligand>
</feature>
<dbReference type="PIRSF" id="PIRSF006205">
    <property type="entry name" value="Dxp_reductismrs"/>
    <property type="match status" value="1"/>
</dbReference>